<evidence type="ECO:0000313" key="1">
    <source>
        <dbReference type="EMBL" id="BBI60829.1"/>
    </source>
</evidence>
<dbReference type="Proteomes" id="UP000320231">
    <property type="component" value="Chromosome"/>
</dbReference>
<reference evidence="1 2" key="1">
    <citation type="journal article" date="2019" name="Microbiol. Resour. Announc.">
        <title>Complete Genome Sequence of Halomonas sulfidaeris Strain Esulfide1 Isolated from a Metal Sulfide Rock at a Depth of 2,200 Meters, Obtained Using Nanopore Sequencing.</title>
        <authorList>
            <person name="Saito M."/>
            <person name="Nishigata A."/>
            <person name="Galipon J."/>
            <person name="Arakawa K."/>
        </authorList>
    </citation>
    <scope>NUCLEOTIDE SEQUENCE [LARGE SCALE GENOMIC DNA]</scope>
    <source>
        <strain evidence="1 2">ATCC BAA-803</strain>
    </source>
</reference>
<organism evidence="1 2">
    <name type="scientific">Vreelandella sulfidaeris</name>
    <dbReference type="NCBI Taxonomy" id="115553"/>
    <lineage>
        <taxon>Bacteria</taxon>
        <taxon>Pseudomonadati</taxon>
        <taxon>Pseudomonadota</taxon>
        <taxon>Gammaproteobacteria</taxon>
        <taxon>Oceanospirillales</taxon>
        <taxon>Halomonadaceae</taxon>
        <taxon>Vreelandella</taxon>
    </lineage>
</organism>
<dbReference type="KEGG" id="hsr:HSBAA_21350"/>
<protein>
    <submittedName>
        <fullName evidence="1">Uncharacterized protein</fullName>
    </submittedName>
</protein>
<evidence type="ECO:0000313" key="2">
    <source>
        <dbReference type="Proteomes" id="UP000320231"/>
    </source>
</evidence>
<gene>
    <name evidence="1" type="ORF">HSBAA_21350</name>
</gene>
<proteinExistence type="predicted"/>
<dbReference type="AlphaFoldDB" id="A0A455U7M1"/>
<dbReference type="EMBL" id="AP019514">
    <property type="protein sequence ID" value="BBI60829.1"/>
    <property type="molecule type" value="Genomic_DNA"/>
</dbReference>
<name>A0A455U7M1_9GAMM</name>
<sequence>MDGSTSLDKSIVFIAASDEISDSLSASLSESALNALRDQLETGVTFNWVGGTGLVPSDGGDIIPILPNSSIMLSNSEGVQVEILLDGFGRLLGSNQSDAFSLDGINLTHEACGDSNCFEGGKFNGRYIGEEAATIMSLIEAWGEQTGDYSGPGIFVRLAQ</sequence>
<accession>A0A455U7M1</accession>